<dbReference type="EMBL" id="BAABRI010000014">
    <property type="protein sequence ID" value="GAA5483422.1"/>
    <property type="molecule type" value="Genomic_DNA"/>
</dbReference>
<evidence type="ECO:0000256" key="1">
    <source>
        <dbReference type="SAM" id="MobiDB-lite"/>
    </source>
</evidence>
<sequence>MKSLWILVSLCPLLARAEEASPDAYAEAKQRHQESSRRLSDSQDELAADVQQLTIEQTDGEVIKLFNEVEEAMDEASERLWEHETGGETIAAQTEVIEKIYQAAKKRQQQKQSGDGSGQGSAMMDMLERQLGLKPGGQPQQNGEASQQGDGEGMTGDTDLANGETGGPMSGASARRRVPKGAGVAGKSLPAEFNDALKAYNRALLRLEP</sequence>
<feature type="compositionally biased region" description="Basic and acidic residues" evidence="1">
    <location>
        <begin position="26"/>
        <end position="41"/>
    </location>
</feature>
<evidence type="ECO:0000313" key="4">
    <source>
        <dbReference type="Proteomes" id="UP001476282"/>
    </source>
</evidence>
<comment type="caution">
    <text evidence="3">The sequence shown here is derived from an EMBL/GenBank/DDBJ whole genome shotgun (WGS) entry which is preliminary data.</text>
</comment>
<feature type="region of interest" description="Disordered" evidence="1">
    <location>
        <begin position="25"/>
        <end position="45"/>
    </location>
</feature>
<evidence type="ECO:0000256" key="2">
    <source>
        <dbReference type="SAM" id="SignalP"/>
    </source>
</evidence>
<feature type="region of interest" description="Disordered" evidence="1">
    <location>
        <begin position="106"/>
        <end position="190"/>
    </location>
</feature>
<evidence type="ECO:0000313" key="3">
    <source>
        <dbReference type="EMBL" id="GAA5483422.1"/>
    </source>
</evidence>
<keyword evidence="4" id="KW-1185">Reference proteome</keyword>
<keyword evidence="2" id="KW-0732">Signal</keyword>
<name>A0ABP9URS7_9BACT</name>
<reference evidence="3 4" key="1">
    <citation type="submission" date="2024-02" db="EMBL/GenBank/DDBJ databases">
        <title>Haloferula sargassicola NBRC 104335.</title>
        <authorList>
            <person name="Ichikawa N."/>
            <person name="Katano-Makiyama Y."/>
            <person name="Hidaka K."/>
        </authorList>
    </citation>
    <scope>NUCLEOTIDE SEQUENCE [LARGE SCALE GENOMIC DNA]</scope>
    <source>
        <strain evidence="3 4">NBRC 104335</strain>
    </source>
</reference>
<feature type="chain" id="PRO_5046966379" evidence="2">
    <location>
        <begin position="18"/>
        <end position="209"/>
    </location>
</feature>
<accession>A0ABP9URS7</accession>
<dbReference type="Proteomes" id="UP001476282">
    <property type="component" value="Unassembled WGS sequence"/>
</dbReference>
<organism evidence="3 4">
    <name type="scientific">Haloferula sargassicola</name>
    <dbReference type="NCBI Taxonomy" id="490096"/>
    <lineage>
        <taxon>Bacteria</taxon>
        <taxon>Pseudomonadati</taxon>
        <taxon>Verrucomicrobiota</taxon>
        <taxon>Verrucomicrobiia</taxon>
        <taxon>Verrucomicrobiales</taxon>
        <taxon>Verrucomicrobiaceae</taxon>
        <taxon>Haloferula</taxon>
    </lineage>
</organism>
<proteinExistence type="predicted"/>
<protein>
    <submittedName>
        <fullName evidence="3">Uncharacterized protein</fullName>
    </submittedName>
</protein>
<feature type="signal peptide" evidence="2">
    <location>
        <begin position="1"/>
        <end position="17"/>
    </location>
</feature>
<feature type="compositionally biased region" description="Low complexity" evidence="1">
    <location>
        <begin position="130"/>
        <end position="143"/>
    </location>
</feature>
<dbReference type="RefSeq" id="WP_353567529.1">
    <property type="nucleotide sequence ID" value="NZ_BAABRI010000014.1"/>
</dbReference>
<gene>
    <name evidence="3" type="ORF">Hsar01_02653</name>
</gene>